<gene>
    <name evidence="2" type="ORF">SCUD_LOCUS5875</name>
</gene>
<reference evidence="2 3" key="2">
    <citation type="submission" date="2018-11" db="EMBL/GenBank/DDBJ databases">
        <authorList>
            <consortium name="Pathogen Informatics"/>
        </authorList>
    </citation>
    <scope>NUCLEOTIDE SEQUENCE [LARGE SCALE GENOMIC DNA]</scope>
    <source>
        <strain evidence="2">Dakar</strain>
        <strain evidence="3">Dakar, Senegal</strain>
    </source>
</reference>
<dbReference type="EMBL" id="UZAK01010755">
    <property type="protein sequence ID" value="VDO98904.1"/>
    <property type="molecule type" value="Genomic_DNA"/>
</dbReference>
<name>A0A183JT33_9TREM</name>
<evidence type="ECO:0000313" key="4">
    <source>
        <dbReference type="WBParaSite" id="SCUD_0000587301-mRNA-1"/>
    </source>
</evidence>
<dbReference type="Proteomes" id="UP000279833">
    <property type="component" value="Unassembled WGS sequence"/>
</dbReference>
<proteinExistence type="predicted"/>
<dbReference type="WBParaSite" id="SCUD_0000587301-mRNA-1">
    <property type="protein sequence ID" value="SCUD_0000587301-mRNA-1"/>
    <property type="gene ID" value="SCUD_0000587301"/>
</dbReference>
<protein>
    <submittedName>
        <fullName evidence="4">DDE-1 domain-containing protein</fullName>
    </submittedName>
</protein>
<evidence type="ECO:0000313" key="3">
    <source>
        <dbReference type="Proteomes" id="UP000279833"/>
    </source>
</evidence>
<evidence type="ECO:0000256" key="1">
    <source>
        <dbReference type="SAM" id="MobiDB-lite"/>
    </source>
</evidence>
<reference evidence="4" key="1">
    <citation type="submission" date="2016-06" db="UniProtKB">
        <authorList>
            <consortium name="WormBaseParasite"/>
        </authorList>
    </citation>
    <scope>IDENTIFICATION</scope>
</reference>
<accession>A0A183JT33</accession>
<feature type="region of interest" description="Disordered" evidence="1">
    <location>
        <begin position="67"/>
        <end position="94"/>
    </location>
</feature>
<organism evidence="4">
    <name type="scientific">Schistosoma curassoni</name>
    <dbReference type="NCBI Taxonomy" id="6186"/>
    <lineage>
        <taxon>Eukaryota</taxon>
        <taxon>Metazoa</taxon>
        <taxon>Spiralia</taxon>
        <taxon>Lophotrochozoa</taxon>
        <taxon>Platyhelminthes</taxon>
        <taxon>Trematoda</taxon>
        <taxon>Digenea</taxon>
        <taxon>Strigeidida</taxon>
        <taxon>Schistosomatoidea</taxon>
        <taxon>Schistosomatidae</taxon>
        <taxon>Schistosoma</taxon>
    </lineage>
</organism>
<dbReference type="AlphaFoldDB" id="A0A183JT33"/>
<keyword evidence="3" id="KW-1185">Reference proteome</keyword>
<evidence type="ECO:0000313" key="2">
    <source>
        <dbReference type="EMBL" id="VDO98904.1"/>
    </source>
</evidence>
<sequence>MLLYSGHEEKNTPQTLGVTLMLPNEARNTLIGWESHGPTTIKASFKTKKERITMNVIQCYALTNDGNDDDEDQSYLHQGKHHKVNGGRENQKRI</sequence>